<evidence type="ECO:0000256" key="2">
    <source>
        <dbReference type="ARBA" id="ARBA00023445"/>
    </source>
</evidence>
<dbReference type="Gene3D" id="3.40.50.720">
    <property type="entry name" value="NAD(P)-binding Rossmann-like Domain"/>
    <property type="match status" value="1"/>
</dbReference>
<evidence type="ECO:0000259" key="3">
    <source>
        <dbReference type="Pfam" id="PF01370"/>
    </source>
</evidence>
<protein>
    <recommendedName>
        <fullName evidence="3">NAD-dependent epimerase/dehydratase domain-containing protein</fullName>
    </recommendedName>
</protein>
<accession>A0A2K0TDC5</accession>
<dbReference type="Pfam" id="PF01370">
    <property type="entry name" value="Epimerase"/>
    <property type="match status" value="1"/>
</dbReference>
<sequence>MAKETVLITGITGYIGFKVLYIALSQGYRVRGVVRKEEQISKITSHPLMEGLTSGVEFVIIPELGKSGAFDPVLDGISAIIHLASPLAKETDDYSRDIVQPPLDMESSLLESALNAPSVRRVVITSSAVTLIPLSWLASSDVDTVFTSRDLNTDTAPPYHNAMEAYWASKALARKHVHEFLSQKKPHFDIIQLLPSVVIGPDDWATDLESFFVGTRAMIMPIVQGKVMEAPLVGVPVFVDDVALAHVDAIKPSVSGNKDYILSSDTPDGIEWNSTLDVARKHFPQEVESGLLQCTGSLPTRRWKLDASDSEKAFGWKFTSFENTMRKQLQQYIRLVKDSEASL</sequence>
<gene>
    <name evidence="4" type="ORF">TGAMA5MH_04508</name>
</gene>
<dbReference type="InterPro" id="IPR001509">
    <property type="entry name" value="Epimerase_deHydtase"/>
</dbReference>
<organism evidence="4 5">
    <name type="scientific">Trichoderma gamsii</name>
    <dbReference type="NCBI Taxonomy" id="398673"/>
    <lineage>
        <taxon>Eukaryota</taxon>
        <taxon>Fungi</taxon>
        <taxon>Dikarya</taxon>
        <taxon>Ascomycota</taxon>
        <taxon>Pezizomycotina</taxon>
        <taxon>Sordariomycetes</taxon>
        <taxon>Hypocreomycetidae</taxon>
        <taxon>Hypocreales</taxon>
        <taxon>Hypocreaceae</taxon>
        <taxon>Trichoderma</taxon>
    </lineage>
</organism>
<dbReference type="GO" id="GO:0016616">
    <property type="term" value="F:oxidoreductase activity, acting on the CH-OH group of donors, NAD or NADP as acceptor"/>
    <property type="evidence" value="ECO:0007669"/>
    <property type="project" value="TreeGrafter"/>
</dbReference>
<dbReference type="InterPro" id="IPR036291">
    <property type="entry name" value="NAD(P)-bd_dom_sf"/>
</dbReference>
<dbReference type="PANTHER" id="PTHR10366">
    <property type="entry name" value="NAD DEPENDENT EPIMERASE/DEHYDRATASE"/>
    <property type="match status" value="1"/>
</dbReference>
<name>A0A2K0TDC5_9HYPO</name>
<evidence type="ECO:0000313" key="5">
    <source>
        <dbReference type="Proteomes" id="UP000236546"/>
    </source>
</evidence>
<dbReference type="InterPro" id="IPR050425">
    <property type="entry name" value="NAD(P)_dehydrat-like"/>
</dbReference>
<dbReference type="AlphaFoldDB" id="A0A2K0TDC5"/>
<proteinExistence type="inferred from homology"/>
<dbReference type="Proteomes" id="UP000236546">
    <property type="component" value="Unassembled WGS sequence"/>
</dbReference>
<evidence type="ECO:0000256" key="1">
    <source>
        <dbReference type="ARBA" id="ARBA00023002"/>
    </source>
</evidence>
<keyword evidence="1" id="KW-0560">Oxidoreductase</keyword>
<dbReference type="SUPFAM" id="SSF51735">
    <property type="entry name" value="NAD(P)-binding Rossmann-fold domains"/>
    <property type="match status" value="1"/>
</dbReference>
<reference evidence="4 5" key="1">
    <citation type="submission" date="2017-02" db="EMBL/GenBank/DDBJ databases">
        <title>Genomes of Trichoderma spp. with biocontrol activity.</title>
        <authorList>
            <person name="Gardiner D."/>
            <person name="Kazan K."/>
            <person name="Vos C."/>
            <person name="Harvey P."/>
        </authorList>
    </citation>
    <scope>NUCLEOTIDE SEQUENCE [LARGE SCALE GENOMIC DNA]</scope>
    <source>
        <strain evidence="4 5">A5MH</strain>
    </source>
</reference>
<dbReference type="OrthoDB" id="2735536at2759"/>
<dbReference type="EMBL" id="MTYH01000037">
    <property type="protein sequence ID" value="PNP43536.1"/>
    <property type="molecule type" value="Genomic_DNA"/>
</dbReference>
<evidence type="ECO:0000313" key="4">
    <source>
        <dbReference type="EMBL" id="PNP43536.1"/>
    </source>
</evidence>
<feature type="domain" description="NAD-dependent epimerase/dehydratase" evidence="3">
    <location>
        <begin position="6"/>
        <end position="252"/>
    </location>
</feature>
<dbReference type="PANTHER" id="PTHR10366:SF564">
    <property type="entry name" value="STEROL-4-ALPHA-CARBOXYLATE 3-DEHYDROGENASE, DECARBOXYLATING"/>
    <property type="match status" value="1"/>
</dbReference>
<comment type="caution">
    <text evidence="4">The sequence shown here is derived from an EMBL/GenBank/DDBJ whole genome shotgun (WGS) entry which is preliminary data.</text>
</comment>
<comment type="similarity">
    <text evidence="2">Belongs to the NAD(P)-dependent epimerase/dehydratase family. Dihydroflavonol-4-reductase subfamily.</text>
</comment>